<feature type="compositionally biased region" description="Polar residues" evidence="1">
    <location>
        <begin position="19"/>
        <end position="48"/>
    </location>
</feature>
<proteinExistence type="predicted"/>
<name>A0A6A6U787_9PEZI</name>
<dbReference type="AlphaFoldDB" id="A0A6A6U787"/>
<evidence type="ECO:0000313" key="3">
    <source>
        <dbReference type="Proteomes" id="UP000799302"/>
    </source>
</evidence>
<dbReference type="EMBL" id="MU004237">
    <property type="protein sequence ID" value="KAF2667297.1"/>
    <property type="molecule type" value="Genomic_DNA"/>
</dbReference>
<reference evidence="2" key="1">
    <citation type="journal article" date="2020" name="Stud. Mycol.">
        <title>101 Dothideomycetes genomes: a test case for predicting lifestyles and emergence of pathogens.</title>
        <authorList>
            <person name="Haridas S."/>
            <person name="Albert R."/>
            <person name="Binder M."/>
            <person name="Bloem J."/>
            <person name="Labutti K."/>
            <person name="Salamov A."/>
            <person name="Andreopoulos B."/>
            <person name="Baker S."/>
            <person name="Barry K."/>
            <person name="Bills G."/>
            <person name="Bluhm B."/>
            <person name="Cannon C."/>
            <person name="Castanera R."/>
            <person name="Culley D."/>
            <person name="Daum C."/>
            <person name="Ezra D."/>
            <person name="Gonzalez J."/>
            <person name="Henrissat B."/>
            <person name="Kuo A."/>
            <person name="Liang C."/>
            <person name="Lipzen A."/>
            <person name="Lutzoni F."/>
            <person name="Magnuson J."/>
            <person name="Mondo S."/>
            <person name="Nolan M."/>
            <person name="Ohm R."/>
            <person name="Pangilinan J."/>
            <person name="Park H.-J."/>
            <person name="Ramirez L."/>
            <person name="Alfaro M."/>
            <person name="Sun H."/>
            <person name="Tritt A."/>
            <person name="Yoshinaga Y."/>
            <person name="Zwiers L.-H."/>
            <person name="Turgeon B."/>
            <person name="Goodwin S."/>
            <person name="Spatafora J."/>
            <person name="Crous P."/>
            <person name="Grigoriev I."/>
        </authorList>
    </citation>
    <scope>NUCLEOTIDE SEQUENCE</scope>
    <source>
        <strain evidence="2">CBS 115976</strain>
    </source>
</reference>
<accession>A0A6A6U787</accession>
<gene>
    <name evidence="2" type="ORF">BT63DRAFT_289571</name>
</gene>
<protein>
    <submittedName>
        <fullName evidence="2">Uncharacterized protein</fullName>
    </submittedName>
</protein>
<evidence type="ECO:0000313" key="2">
    <source>
        <dbReference type="EMBL" id="KAF2667297.1"/>
    </source>
</evidence>
<feature type="region of interest" description="Disordered" evidence="1">
    <location>
        <begin position="1"/>
        <end position="63"/>
    </location>
</feature>
<sequence>MAAHHNSSSMDSEMLEDSQATFVTISDSQSTSATMMESQSTSATSIANSQSDSEDDYESDSEDFPYSTQELATMFEEFYQVLTTLHFESSELRLAPPGGWPHMTDEFLANFKSPEAMDVVRHLPYFHSSKNIHYKSKLIDFSSKSHEYFVSRHNDHDWRAEFYDGDDTVDPAHAFCFAAGFESYGREFTLDVKNGTIIEDMIRAQIIDPVDVSQFLSRLAEDFRSLRLLYCPGREMLETDRVDEVDEIITEEQWRTQSRNEHRHFGTDLDIQYLRQVYRKHGWPDAFRKEECWRTVGALMDSIEGEGDVWEEDAHWEDAEDWE</sequence>
<organism evidence="2 3">
    <name type="scientific">Microthyrium microscopicum</name>
    <dbReference type="NCBI Taxonomy" id="703497"/>
    <lineage>
        <taxon>Eukaryota</taxon>
        <taxon>Fungi</taxon>
        <taxon>Dikarya</taxon>
        <taxon>Ascomycota</taxon>
        <taxon>Pezizomycotina</taxon>
        <taxon>Dothideomycetes</taxon>
        <taxon>Dothideomycetes incertae sedis</taxon>
        <taxon>Microthyriales</taxon>
        <taxon>Microthyriaceae</taxon>
        <taxon>Microthyrium</taxon>
    </lineage>
</organism>
<dbReference type="OrthoDB" id="3649400at2759"/>
<feature type="compositionally biased region" description="Acidic residues" evidence="1">
    <location>
        <begin position="52"/>
        <end position="63"/>
    </location>
</feature>
<dbReference type="Proteomes" id="UP000799302">
    <property type="component" value="Unassembled WGS sequence"/>
</dbReference>
<keyword evidence="3" id="KW-1185">Reference proteome</keyword>
<evidence type="ECO:0000256" key="1">
    <source>
        <dbReference type="SAM" id="MobiDB-lite"/>
    </source>
</evidence>